<evidence type="ECO:0000313" key="1">
    <source>
        <dbReference type="EMBL" id="DAF96985.1"/>
    </source>
</evidence>
<sequence>MRCNIWVPHRPGRWDAVRLRDIAPNAAKSVTRHV</sequence>
<reference evidence="1" key="1">
    <citation type="journal article" date="2021" name="Proc. Natl. Acad. Sci. U.S.A.">
        <title>A Catalog of Tens of Thousands of Viruses from Human Metagenomes Reveals Hidden Associations with Chronic Diseases.</title>
        <authorList>
            <person name="Tisza M.J."/>
            <person name="Buck C.B."/>
        </authorList>
    </citation>
    <scope>NUCLEOTIDE SEQUENCE</scope>
    <source>
        <strain evidence="1">CtsIb3</strain>
    </source>
</reference>
<dbReference type="EMBL" id="BK016124">
    <property type="protein sequence ID" value="DAF96985.1"/>
    <property type="molecule type" value="Genomic_DNA"/>
</dbReference>
<accession>A0A8S5UR61</accession>
<organism evidence="1">
    <name type="scientific">Myoviridae sp. ctsIb3</name>
    <dbReference type="NCBI Taxonomy" id="2825189"/>
    <lineage>
        <taxon>Viruses</taxon>
        <taxon>Duplodnaviria</taxon>
        <taxon>Heunggongvirae</taxon>
        <taxon>Uroviricota</taxon>
        <taxon>Caudoviricetes</taxon>
    </lineage>
</organism>
<protein>
    <submittedName>
        <fullName evidence="1">Uncharacterized protein</fullName>
    </submittedName>
</protein>
<name>A0A8S5UR61_9CAUD</name>
<proteinExistence type="predicted"/>